<keyword evidence="1" id="KW-0732">Signal</keyword>
<protein>
    <submittedName>
        <fullName evidence="2">Uncharacterized protein</fullName>
    </submittedName>
</protein>
<name>A0A9P8C2I2_9HELO</name>
<proteinExistence type="predicted"/>
<gene>
    <name evidence="2" type="ORF">BJ875DRAFT_444499</name>
</gene>
<dbReference type="AlphaFoldDB" id="A0A9P8C2I2"/>
<keyword evidence="3" id="KW-1185">Reference proteome</keyword>
<organism evidence="2 3">
    <name type="scientific">Amylocarpus encephaloides</name>
    <dbReference type="NCBI Taxonomy" id="45428"/>
    <lineage>
        <taxon>Eukaryota</taxon>
        <taxon>Fungi</taxon>
        <taxon>Dikarya</taxon>
        <taxon>Ascomycota</taxon>
        <taxon>Pezizomycotina</taxon>
        <taxon>Leotiomycetes</taxon>
        <taxon>Helotiales</taxon>
        <taxon>Helotiales incertae sedis</taxon>
        <taxon>Amylocarpus</taxon>
    </lineage>
</organism>
<evidence type="ECO:0000256" key="1">
    <source>
        <dbReference type="SAM" id="SignalP"/>
    </source>
</evidence>
<feature type="signal peptide" evidence="1">
    <location>
        <begin position="1"/>
        <end position="17"/>
    </location>
</feature>
<evidence type="ECO:0000313" key="2">
    <source>
        <dbReference type="EMBL" id="KAG9230970.1"/>
    </source>
</evidence>
<dbReference type="Proteomes" id="UP000824998">
    <property type="component" value="Unassembled WGS sequence"/>
</dbReference>
<dbReference type="EMBL" id="MU251631">
    <property type="protein sequence ID" value="KAG9230970.1"/>
    <property type="molecule type" value="Genomic_DNA"/>
</dbReference>
<feature type="chain" id="PRO_5040109420" evidence="1">
    <location>
        <begin position="18"/>
        <end position="281"/>
    </location>
</feature>
<sequence length="281" mass="30644">MILHAGVLIILATGMMALPIPVSDNDLGPTPLVPGPDGLLRADGLDHNFGSLVGDPWITKGKLPGRYGVLAVDGPEDNLRDVGNLPIKRDDLPGRNGALAVEESNDESTIYPWDSAENIAADSSYRRRGYVCFETEDELRTSKIKSVEAPGMTSYHHYNTNIQPLNTDDTATLGRILKIVGDGSSPVSLIPIETNEPLLVHEVSDIPFAKSHAFKAKMARNTCHFYTTPSRNTWDAVANILFEKPGVEHIESSCSELARTQIVDGLEMVLDVKPQPILPRQ</sequence>
<evidence type="ECO:0000313" key="3">
    <source>
        <dbReference type="Proteomes" id="UP000824998"/>
    </source>
</evidence>
<accession>A0A9P8C2I2</accession>
<reference evidence="2" key="1">
    <citation type="journal article" date="2021" name="IMA Fungus">
        <title>Genomic characterization of three marine fungi, including Emericellopsis atlantica sp. nov. with signatures of a generalist lifestyle and marine biomass degradation.</title>
        <authorList>
            <person name="Hagestad O.C."/>
            <person name="Hou L."/>
            <person name="Andersen J.H."/>
            <person name="Hansen E.H."/>
            <person name="Altermark B."/>
            <person name="Li C."/>
            <person name="Kuhnert E."/>
            <person name="Cox R.J."/>
            <person name="Crous P.W."/>
            <person name="Spatafora J.W."/>
            <person name="Lail K."/>
            <person name="Amirebrahimi M."/>
            <person name="Lipzen A."/>
            <person name="Pangilinan J."/>
            <person name="Andreopoulos W."/>
            <person name="Hayes R.D."/>
            <person name="Ng V."/>
            <person name="Grigoriev I.V."/>
            <person name="Jackson S.A."/>
            <person name="Sutton T.D.S."/>
            <person name="Dobson A.D.W."/>
            <person name="Rama T."/>
        </authorList>
    </citation>
    <scope>NUCLEOTIDE SEQUENCE</scope>
    <source>
        <strain evidence="2">TRa018bII</strain>
    </source>
</reference>
<comment type="caution">
    <text evidence="2">The sequence shown here is derived from an EMBL/GenBank/DDBJ whole genome shotgun (WGS) entry which is preliminary data.</text>
</comment>